<dbReference type="InterPro" id="IPR020019">
    <property type="entry name" value="AcTrfase_PglD-like"/>
</dbReference>
<dbReference type="CDD" id="cd03360">
    <property type="entry name" value="LbH_AT_putative"/>
    <property type="match status" value="1"/>
</dbReference>
<dbReference type="InterPro" id="IPR041561">
    <property type="entry name" value="PglD_N"/>
</dbReference>
<evidence type="ECO:0000256" key="4">
    <source>
        <dbReference type="PIRSR" id="PIRSR620019-2"/>
    </source>
</evidence>
<evidence type="ECO:0000256" key="1">
    <source>
        <dbReference type="ARBA" id="ARBA00022679"/>
    </source>
</evidence>
<dbReference type="InterPro" id="IPR011004">
    <property type="entry name" value="Trimer_LpxA-like_sf"/>
</dbReference>
<accession>A0A2K4ZAB3</accession>
<keyword evidence="2" id="KW-0677">Repeat</keyword>
<gene>
    <name evidence="6" type="primary">epsM_1</name>
    <name evidence="6" type="ORF">AMURIS_00083</name>
</gene>
<dbReference type="OrthoDB" id="9801456at2"/>
<proteinExistence type="predicted"/>
<organism evidence="6 7">
    <name type="scientific">Acetatifactor muris</name>
    <dbReference type="NCBI Taxonomy" id="879566"/>
    <lineage>
        <taxon>Bacteria</taxon>
        <taxon>Bacillati</taxon>
        <taxon>Bacillota</taxon>
        <taxon>Clostridia</taxon>
        <taxon>Lachnospirales</taxon>
        <taxon>Lachnospiraceae</taxon>
        <taxon>Acetatifactor</taxon>
    </lineage>
</organism>
<feature type="site" description="Increases basicity of active site His" evidence="3">
    <location>
        <position position="149"/>
    </location>
</feature>
<keyword evidence="1 6" id="KW-0808">Transferase</keyword>
<dbReference type="Gene3D" id="2.160.10.10">
    <property type="entry name" value="Hexapeptide repeat proteins"/>
    <property type="match status" value="1"/>
</dbReference>
<feature type="binding site" evidence="4">
    <location>
        <position position="80"/>
    </location>
    <ligand>
        <name>substrate</name>
    </ligand>
</feature>
<feature type="domain" description="PglD N-terminal" evidence="5">
    <location>
        <begin position="9"/>
        <end position="92"/>
    </location>
</feature>
<dbReference type="RefSeq" id="WP_103237519.1">
    <property type="nucleotide sequence ID" value="NZ_JANJZD010000008.1"/>
</dbReference>
<dbReference type="PROSITE" id="PS00101">
    <property type="entry name" value="HEXAPEP_TRANSFERASES"/>
    <property type="match status" value="1"/>
</dbReference>
<dbReference type="PANTHER" id="PTHR43300">
    <property type="entry name" value="ACETYLTRANSFERASE"/>
    <property type="match status" value="1"/>
</dbReference>
<keyword evidence="7" id="KW-1185">Reference proteome</keyword>
<evidence type="ECO:0000256" key="3">
    <source>
        <dbReference type="PIRSR" id="PIRSR620019-1"/>
    </source>
</evidence>
<evidence type="ECO:0000313" key="6">
    <source>
        <dbReference type="EMBL" id="SOY27379.1"/>
    </source>
</evidence>
<evidence type="ECO:0000259" key="5">
    <source>
        <dbReference type="Pfam" id="PF17836"/>
    </source>
</evidence>
<dbReference type="Gene3D" id="3.40.50.20">
    <property type="match status" value="1"/>
</dbReference>
<evidence type="ECO:0000256" key="2">
    <source>
        <dbReference type="ARBA" id="ARBA00022737"/>
    </source>
</evidence>
<dbReference type="AlphaFoldDB" id="A0A2K4ZAB3"/>
<protein>
    <submittedName>
        <fullName evidence="6">Acetyltransferase EpsM</fullName>
        <ecNumber evidence="6">2.3.1.-</ecNumber>
    </submittedName>
</protein>
<dbReference type="InterPro" id="IPR001451">
    <property type="entry name" value="Hexapep"/>
</dbReference>
<dbReference type="Pfam" id="PF17836">
    <property type="entry name" value="PglD_N"/>
    <property type="match status" value="1"/>
</dbReference>
<name>A0A2K4ZAB3_9FIRM</name>
<dbReference type="GO" id="GO:0016746">
    <property type="term" value="F:acyltransferase activity"/>
    <property type="evidence" value="ECO:0007669"/>
    <property type="project" value="UniProtKB-KW"/>
</dbReference>
<dbReference type="Proteomes" id="UP000236311">
    <property type="component" value="Unassembled WGS sequence"/>
</dbReference>
<keyword evidence="6" id="KW-0012">Acyltransferase</keyword>
<dbReference type="InterPro" id="IPR018357">
    <property type="entry name" value="Hexapep_transf_CS"/>
</dbReference>
<dbReference type="EMBL" id="OFSM01000001">
    <property type="protein sequence ID" value="SOY27379.1"/>
    <property type="molecule type" value="Genomic_DNA"/>
</dbReference>
<sequence>MNRNNNRFLYIIGAGGFGREVAWLVERFNAVSAEEQWELRGFIDDNVELWNTAIDCYKVHGGYDVLENSSEDVWCIVAIGNPKVRKKIIERLRSFSHIHFARLVDPSVKMSETSTIGEGSIICAGTIITVDVKIGSHCIINLDCTVGHDAWIADFVTLYPSVNVSGCVKVGESTELGTGSQIIQGVSVGRGTVIGAGSTVIRNIEDEVTAVGSPAQNIKRH</sequence>
<dbReference type="PANTHER" id="PTHR43300:SF7">
    <property type="entry name" value="UDP-N-ACETYLBACILLOSAMINE N-ACETYLTRANSFERASE"/>
    <property type="match status" value="1"/>
</dbReference>
<feature type="active site" description="Proton acceptor" evidence="3">
    <location>
        <position position="148"/>
    </location>
</feature>
<dbReference type="SUPFAM" id="SSF51161">
    <property type="entry name" value="Trimeric LpxA-like enzymes"/>
    <property type="match status" value="1"/>
</dbReference>
<dbReference type="EC" id="2.3.1.-" evidence="6"/>
<evidence type="ECO:0000313" key="7">
    <source>
        <dbReference type="Proteomes" id="UP000236311"/>
    </source>
</evidence>
<dbReference type="Pfam" id="PF00132">
    <property type="entry name" value="Hexapep"/>
    <property type="match status" value="1"/>
</dbReference>
<reference evidence="6 7" key="1">
    <citation type="submission" date="2018-01" db="EMBL/GenBank/DDBJ databases">
        <authorList>
            <person name="Gaut B.S."/>
            <person name="Morton B.R."/>
            <person name="Clegg M.T."/>
            <person name="Duvall M.R."/>
        </authorList>
    </citation>
    <scope>NUCLEOTIDE SEQUENCE [LARGE SCALE GENOMIC DNA]</scope>
    <source>
        <strain evidence="6">GP69</strain>
    </source>
</reference>
<dbReference type="InterPro" id="IPR050179">
    <property type="entry name" value="Trans_hexapeptide_repeat"/>
</dbReference>
<dbReference type="NCBIfam" id="TIGR03570">
    <property type="entry name" value="NeuD_NnaD"/>
    <property type="match status" value="1"/>
</dbReference>